<dbReference type="OrthoDB" id="372487at2759"/>
<dbReference type="Proteomes" id="UP000751190">
    <property type="component" value="Unassembled WGS sequence"/>
</dbReference>
<dbReference type="AlphaFoldDB" id="A0A8J5XU90"/>
<comment type="caution">
    <text evidence="4">The sequence shown here is derived from an EMBL/GenBank/DDBJ whole genome shotgun (WGS) entry which is preliminary data.</text>
</comment>
<dbReference type="Pfam" id="PF03159">
    <property type="entry name" value="XRN_N"/>
    <property type="match status" value="1"/>
</dbReference>
<comment type="similarity">
    <text evidence="1">Belongs to the 5'-3' exonuclease family.</text>
</comment>
<dbReference type="Gene3D" id="3.40.50.12390">
    <property type="match status" value="2"/>
</dbReference>
<feature type="region of interest" description="Disordered" evidence="2">
    <location>
        <begin position="562"/>
        <end position="636"/>
    </location>
</feature>
<name>A0A8J5XU90_DIALT</name>
<dbReference type="GO" id="GO:0000956">
    <property type="term" value="P:nuclear-transcribed mRNA catabolic process"/>
    <property type="evidence" value="ECO:0007669"/>
    <property type="project" value="TreeGrafter"/>
</dbReference>
<dbReference type="GO" id="GO:0003723">
    <property type="term" value="F:RNA binding"/>
    <property type="evidence" value="ECO:0007669"/>
    <property type="project" value="TreeGrafter"/>
</dbReference>
<evidence type="ECO:0000256" key="1">
    <source>
        <dbReference type="ARBA" id="ARBA00038299"/>
    </source>
</evidence>
<evidence type="ECO:0000313" key="5">
    <source>
        <dbReference type="Proteomes" id="UP000751190"/>
    </source>
</evidence>
<protein>
    <recommendedName>
        <fullName evidence="3">Xrn1 N-terminal domain-containing protein</fullName>
    </recommendedName>
</protein>
<dbReference type="InterPro" id="IPR004859">
    <property type="entry name" value="Xrn1_N"/>
</dbReference>
<dbReference type="GO" id="GO:0005634">
    <property type="term" value="C:nucleus"/>
    <property type="evidence" value="ECO:0007669"/>
    <property type="project" value="TreeGrafter"/>
</dbReference>
<dbReference type="PANTHER" id="PTHR12341">
    <property type="entry name" value="5'-&gt;3' EXORIBONUCLEASE"/>
    <property type="match status" value="1"/>
</dbReference>
<evidence type="ECO:0000313" key="4">
    <source>
        <dbReference type="EMBL" id="KAG8470699.1"/>
    </source>
</evidence>
<evidence type="ECO:0000256" key="2">
    <source>
        <dbReference type="SAM" id="MobiDB-lite"/>
    </source>
</evidence>
<sequence length="636" mass="67296">MRRRFPEAFEPILTAEIGEVDCAYVDVNELIHHVVRRATDNDELVRLTLRRVSELLRATPPRRLAVLAIDGPGPLAKVFTQRQRRRKTAAKAERKQGAPQGVDTLSLSPGTPFMLELSDALESFARRRVAFAGGLEQQPAYIVSGAHVAGEGEVKCVEHLLDATEECTPAELTHVLHGSDSDLLLLALAAGVSRVSVAAPVRLTGAPGVKRAAPRYDVFSADACSAALHALLPPNGPSGRRALDLVCVAILASGNDYMPALQSATLDSAFRAYCDLARGTDAAPAGNVHLVRIEREREGGRAARARVDRAALCALLLALHEGRALRAPTGTPTATAPPLEQQAVLAPAAELHAAEAYVRALEWVLSQYVTGRCPDFGLTAVSSPALPALYAVLSAPPPSDEAARAVAAPPRAALPRPPIPAVYNLLVQPSAGQAVVPHPLRSLMAADSPIGWLYTQGCTCAECARLHTAMIPLMRAVQEIAPLRDDPAVLARFDGLQAELRELGKEERLHLDAEHDGFRLMHAELPSIAQVEALVAQAGLNGLSAQERRTLALAEPVRIGRATPAPAAEPAARPAAARQPARQPVSVSARTGAASTGSSALGARKGRREGTSSLPAMYQRHPTDLAGVTETDVSTP</sequence>
<dbReference type="EMBL" id="JAGTXO010000001">
    <property type="protein sequence ID" value="KAG8470699.1"/>
    <property type="molecule type" value="Genomic_DNA"/>
</dbReference>
<gene>
    <name evidence="4" type="ORF">KFE25_009120</name>
</gene>
<proteinExistence type="inferred from homology"/>
<feature type="domain" description="Xrn1 N-terminal" evidence="3">
    <location>
        <begin position="2"/>
        <end position="196"/>
    </location>
</feature>
<feature type="compositionally biased region" description="Low complexity" evidence="2">
    <location>
        <begin position="562"/>
        <end position="603"/>
    </location>
</feature>
<organism evidence="4 5">
    <name type="scientific">Diacronema lutheri</name>
    <name type="common">Unicellular marine alga</name>
    <name type="synonym">Monochrysis lutheri</name>
    <dbReference type="NCBI Taxonomy" id="2081491"/>
    <lineage>
        <taxon>Eukaryota</taxon>
        <taxon>Haptista</taxon>
        <taxon>Haptophyta</taxon>
        <taxon>Pavlovophyceae</taxon>
        <taxon>Pavlovales</taxon>
        <taxon>Pavlovaceae</taxon>
        <taxon>Diacronema</taxon>
    </lineage>
</organism>
<dbReference type="InterPro" id="IPR027073">
    <property type="entry name" value="5_3_exoribonuclease"/>
</dbReference>
<reference evidence="4" key="1">
    <citation type="submission" date="2021-05" db="EMBL/GenBank/DDBJ databases">
        <title>The genome of the haptophyte Pavlova lutheri (Diacronema luteri, Pavlovales) - a model for lipid biosynthesis in eukaryotic algae.</title>
        <authorList>
            <person name="Hulatt C.J."/>
            <person name="Posewitz M.C."/>
        </authorList>
    </citation>
    <scope>NUCLEOTIDE SEQUENCE</scope>
    <source>
        <strain evidence="4">NIVA-4/92</strain>
    </source>
</reference>
<dbReference type="GO" id="GO:0004534">
    <property type="term" value="F:5'-3' RNA exonuclease activity"/>
    <property type="evidence" value="ECO:0007669"/>
    <property type="project" value="TreeGrafter"/>
</dbReference>
<accession>A0A8J5XU90</accession>
<dbReference type="PANTHER" id="PTHR12341:SF7">
    <property type="entry name" value="5'-3' EXORIBONUCLEASE 1"/>
    <property type="match status" value="1"/>
</dbReference>
<evidence type="ECO:0000259" key="3">
    <source>
        <dbReference type="Pfam" id="PF03159"/>
    </source>
</evidence>
<keyword evidence="5" id="KW-1185">Reference proteome</keyword>